<evidence type="ECO:0000313" key="1">
    <source>
        <dbReference type="EMBL" id="ELU18172.1"/>
    </source>
</evidence>
<dbReference type="HOGENOM" id="CLU_2099156_0_0_1"/>
<keyword evidence="3" id="KW-1185">Reference proteome</keyword>
<organism evidence="1">
    <name type="scientific">Capitella teleta</name>
    <name type="common">Polychaete worm</name>
    <dbReference type="NCBI Taxonomy" id="283909"/>
    <lineage>
        <taxon>Eukaryota</taxon>
        <taxon>Metazoa</taxon>
        <taxon>Spiralia</taxon>
        <taxon>Lophotrochozoa</taxon>
        <taxon>Annelida</taxon>
        <taxon>Polychaeta</taxon>
        <taxon>Sedentaria</taxon>
        <taxon>Scolecida</taxon>
        <taxon>Capitellidae</taxon>
        <taxon>Capitella</taxon>
    </lineage>
</organism>
<dbReference type="EMBL" id="KB292092">
    <property type="protein sequence ID" value="ELU18172.1"/>
    <property type="molecule type" value="Genomic_DNA"/>
</dbReference>
<gene>
    <name evidence="1" type="ORF">CAPTEDRAFT_218699</name>
</gene>
<proteinExistence type="predicted"/>
<reference evidence="3" key="1">
    <citation type="submission" date="2012-12" db="EMBL/GenBank/DDBJ databases">
        <authorList>
            <person name="Hellsten U."/>
            <person name="Grimwood J."/>
            <person name="Chapman J.A."/>
            <person name="Shapiro H."/>
            <person name="Aerts A."/>
            <person name="Otillar R.P."/>
            <person name="Terry A.Y."/>
            <person name="Boore J.L."/>
            <person name="Simakov O."/>
            <person name="Marletaz F."/>
            <person name="Cho S.-J."/>
            <person name="Edsinger-Gonzales E."/>
            <person name="Havlak P."/>
            <person name="Kuo D.-H."/>
            <person name="Larsson T."/>
            <person name="Lv J."/>
            <person name="Arendt D."/>
            <person name="Savage R."/>
            <person name="Osoegawa K."/>
            <person name="de Jong P."/>
            <person name="Lindberg D.R."/>
            <person name="Seaver E.C."/>
            <person name="Weisblat D.A."/>
            <person name="Putnam N.H."/>
            <person name="Grigoriev I.V."/>
            <person name="Rokhsar D.S."/>
        </authorList>
    </citation>
    <scope>NUCLEOTIDE SEQUENCE</scope>
    <source>
        <strain evidence="3">I ESC-2004</strain>
    </source>
</reference>
<evidence type="ECO:0000313" key="3">
    <source>
        <dbReference type="Proteomes" id="UP000014760"/>
    </source>
</evidence>
<dbReference type="EnsemblMetazoa" id="CapteT218699">
    <property type="protein sequence ID" value="CapteP218699"/>
    <property type="gene ID" value="CapteG218699"/>
</dbReference>
<accession>R7VI15</accession>
<name>R7VI15_CAPTE</name>
<dbReference type="EMBL" id="AMQN01003877">
    <property type="status" value="NOT_ANNOTATED_CDS"/>
    <property type="molecule type" value="Genomic_DNA"/>
</dbReference>
<reference evidence="2" key="3">
    <citation type="submission" date="2015-06" db="UniProtKB">
        <authorList>
            <consortium name="EnsemblMetazoa"/>
        </authorList>
    </citation>
    <scope>IDENTIFICATION</scope>
</reference>
<dbReference type="Proteomes" id="UP000014760">
    <property type="component" value="Unassembled WGS sequence"/>
</dbReference>
<protein>
    <submittedName>
        <fullName evidence="1 2">Uncharacterized protein</fullName>
    </submittedName>
</protein>
<reference evidence="1 3" key="2">
    <citation type="journal article" date="2013" name="Nature">
        <title>Insights into bilaterian evolution from three spiralian genomes.</title>
        <authorList>
            <person name="Simakov O."/>
            <person name="Marletaz F."/>
            <person name="Cho S.J."/>
            <person name="Edsinger-Gonzales E."/>
            <person name="Havlak P."/>
            <person name="Hellsten U."/>
            <person name="Kuo D.H."/>
            <person name="Larsson T."/>
            <person name="Lv J."/>
            <person name="Arendt D."/>
            <person name="Savage R."/>
            <person name="Osoegawa K."/>
            <person name="de Jong P."/>
            <person name="Grimwood J."/>
            <person name="Chapman J.A."/>
            <person name="Shapiro H."/>
            <person name="Aerts A."/>
            <person name="Otillar R.P."/>
            <person name="Terry A.Y."/>
            <person name="Boore J.L."/>
            <person name="Grigoriev I.V."/>
            <person name="Lindberg D.R."/>
            <person name="Seaver E.C."/>
            <person name="Weisblat D.A."/>
            <person name="Putnam N.H."/>
            <person name="Rokhsar D.S."/>
        </authorList>
    </citation>
    <scope>NUCLEOTIDE SEQUENCE</scope>
    <source>
        <strain evidence="1 3">I ESC-2004</strain>
    </source>
</reference>
<sequence>MAQCKDSVASPRLDTQRFCVITLLQRPPTATKLMFGDGGVDHLLDYMVGDPRHKSKMCLDLNVRSRRKMFKSRRMVFKSRRKMFKSRLSSCPIIALFSRRGSKFQVATLMSQSVAL</sequence>
<evidence type="ECO:0000313" key="2">
    <source>
        <dbReference type="EnsemblMetazoa" id="CapteP218699"/>
    </source>
</evidence>
<dbReference type="AlphaFoldDB" id="R7VI15"/>